<name>A0A9D2IG62_9FIRM</name>
<feature type="non-terminal residue" evidence="1">
    <location>
        <position position="124"/>
    </location>
</feature>
<evidence type="ECO:0000313" key="1">
    <source>
        <dbReference type="EMBL" id="HIZ07361.1"/>
    </source>
</evidence>
<organism evidence="1 2">
    <name type="scientific">Candidatus Eubacterium avistercoris</name>
    <dbReference type="NCBI Taxonomy" id="2838567"/>
    <lineage>
        <taxon>Bacteria</taxon>
        <taxon>Bacillati</taxon>
        <taxon>Bacillota</taxon>
        <taxon>Clostridia</taxon>
        <taxon>Eubacteriales</taxon>
        <taxon>Eubacteriaceae</taxon>
        <taxon>Eubacterium</taxon>
    </lineage>
</organism>
<reference evidence="1" key="1">
    <citation type="journal article" date="2021" name="PeerJ">
        <title>Extensive microbial diversity within the chicken gut microbiome revealed by metagenomics and culture.</title>
        <authorList>
            <person name="Gilroy R."/>
            <person name="Ravi A."/>
            <person name="Getino M."/>
            <person name="Pursley I."/>
            <person name="Horton D.L."/>
            <person name="Alikhan N.F."/>
            <person name="Baker D."/>
            <person name="Gharbi K."/>
            <person name="Hall N."/>
            <person name="Watson M."/>
            <person name="Adriaenssens E.M."/>
            <person name="Foster-Nyarko E."/>
            <person name="Jarju S."/>
            <person name="Secka A."/>
            <person name="Antonio M."/>
            <person name="Oren A."/>
            <person name="Chaudhuri R.R."/>
            <person name="La Ragione R."/>
            <person name="Hildebrand F."/>
            <person name="Pallen M.J."/>
        </authorList>
    </citation>
    <scope>NUCLEOTIDE SEQUENCE</scope>
    <source>
        <strain evidence="1">CHK192-9172</strain>
    </source>
</reference>
<dbReference type="AlphaFoldDB" id="A0A9D2IG62"/>
<dbReference type="Proteomes" id="UP000824024">
    <property type="component" value="Unassembled WGS sequence"/>
</dbReference>
<accession>A0A9D2IG62</accession>
<protein>
    <submittedName>
        <fullName evidence="1">NAD-dependent protein deacetylase, SIR2 family</fullName>
    </submittedName>
</protein>
<evidence type="ECO:0000313" key="2">
    <source>
        <dbReference type="Proteomes" id="UP000824024"/>
    </source>
</evidence>
<proteinExistence type="predicted"/>
<gene>
    <name evidence="1" type="ORF">IAA08_05435</name>
</gene>
<dbReference type="InterPro" id="IPR029035">
    <property type="entry name" value="DHS-like_NAD/FAD-binding_dom"/>
</dbReference>
<dbReference type="SUPFAM" id="SSF52467">
    <property type="entry name" value="DHS-like NAD/FAD-binding domain"/>
    <property type="match status" value="1"/>
</dbReference>
<reference evidence="1" key="2">
    <citation type="submission" date="2021-04" db="EMBL/GenBank/DDBJ databases">
        <authorList>
            <person name="Gilroy R."/>
        </authorList>
    </citation>
    <scope>NUCLEOTIDE SEQUENCE</scope>
    <source>
        <strain evidence="1">CHK192-9172</strain>
    </source>
</reference>
<sequence>MKELYQKIKEHIENADAILIGASNGLSISEGYNIFADDNWFQENFGDFRSKYGIHSVLEGAFYSFPTEEEKWAFSSRLISRKCYLEQPSRMMKDFYELVSGKDCFIVTSNTEDHFVPAGFSRDQ</sequence>
<comment type="caution">
    <text evidence="1">The sequence shown here is derived from an EMBL/GenBank/DDBJ whole genome shotgun (WGS) entry which is preliminary data.</text>
</comment>
<dbReference type="EMBL" id="DXCH01000151">
    <property type="protein sequence ID" value="HIZ07361.1"/>
    <property type="molecule type" value="Genomic_DNA"/>
</dbReference>